<organism evidence="2 3">
    <name type="scientific">Alkalicoccus halolimnae</name>
    <dbReference type="NCBI Taxonomy" id="1667239"/>
    <lineage>
        <taxon>Bacteria</taxon>
        <taxon>Bacillati</taxon>
        <taxon>Bacillota</taxon>
        <taxon>Bacilli</taxon>
        <taxon>Bacillales</taxon>
        <taxon>Bacillaceae</taxon>
        <taxon>Alkalicoccus</taxon>
    </lineage>
</organism>
<dbReference type="RefSeq" id="WP_147802125.1">
    <property type="nucleotide sequence ID" value="NZ_CP144914.1"/>
</dbReference>
<evidence type="ECO:0000313" key="2">
    <source>
        <dbReference type="EMBL" id="WWD81512.1"/>
    </source>
</evidence>
<name>A0A5C7FCE7_9BACI</name>
<keyword evidence="3" id="KW-1185">Reference proteome</keyword>
<dbReference type="AlphaFoldDB" id="A0A5C7FCE7"/>
<dbReference type="KEGG" id="ahal:FTX54_008235"/>
<dbReference type="EMBL" id="CP144914">
    <property type="protein sequence ID" value="WWD81512.1"/>
    <property type="molecule type" value="Genomic_DNA"/>
</dbReference>
<protein>
    <submittedName>
        <fullName evidence="2">Uncharacterized protein</fullName>
    </submittedName>
</protein>
<reference evidence="2 3" key="1">
    <citation type="submission" date="2024-01" db="EMBL/GenBank/DDBJ databases">
        <title>Complete Genome Sequence of Alkalicoccus halolimnae BZ-SZ-XJ29T, a Moderately Halophilic Bacterium Isolated from a Salt Lake.</title>
        <authorList>
            <person name="Zhao B."/>
        </authorList>
    </citation>
    <scope>NUCLEOTIDE SEQUENCE [LARGE SCALE GENOMIC DNA]</scope>
    <source>
        <strain evidence="2 3">BZ-SZ-XJ29</strain>
    </source>
</reference>
<proteinExistence type="predicted"/>
<dbReference type="OrthoDB" id="2915169at2"/>
<accession>A0A5C7FCE7</accession>
<dbReference type="Proteomes" id="UP000321816">
    <property type="component" value="Chromosome"/>
</dbReference>
<gene>
    <name evidence="2" type="ORF">FTX54_008235</name>
</gene>
<evidence type="ECO:0000313" key="3">
    <source>
        <dbReference type="Proteomes" id="UP000321816"/>
    </source>
</evidence>
<sequence length="68" mass="8274">MEIQSARKKLETLAHASQELKNTYERMDDNLKQEFQIGYDLDIEFSRLAEKLFHWSETQFDRKYSENE</sequence>
<keyword evidence="1" id="KW-0175">Coiled coil</keyword>
<evidence type="ECO:0000256" key="1">
    <source>
        <dbReference type="SAM" id="Coils"/>
    </source>
</evidence>
<feature type="coiled-coil region" evidence="1">
    <location>
        <begin position="3"/>
        <end position="30"/>
    </location>
</feature>